<feature type="region of interest" description="Disordered" evidence="8">
    <location>
        <begin position="935"/>
        <end position="968"/>
    </location>
</feature>
<dbReference type="EMBL" id="JAINDJ010000006">
    <property type="protein sequence ID" value="KAG9444465.1"/>
    <property type="molecule type" value="Genomic_DNA"/>
</dbReference>
<feature type="compositionally biased region" description="Basic and acidic residues" evidence="8">
    <location>
        <begin position="796"/>
        <end position="807"/>
    </location>
</feature>
<evidence type="ECO:0000256" key="2">
    <source>
        <dbReference type="ARBA" id="ARBA00006533"/>
    </source>
</evidence>
<keyword evidence="11" id="KW-1185">Reference proteome</keyword>
<dbReference type="GO" id="GO:0007076">
    <property type="term" value="P:mitotic chromosome condensation"/>
    <property type="evidence" value="ECO:0007669"/>
    <property type="project" value="InterPro"/>
</dbReference>
<keyword evidence="3" id="KW-0158">Chromosome</keyword>
<organism evidence="10 11">
    <name type="scientific">Aristolochia fimbriata</name>
    <name type="common">White veined hardy Dutchman's pipe vine</name>
    <dbReference type="NCBI Taxonomy" id="158543"/>
    <lineage>
        <taxon>Eukaryota</taxon>
        <taxon>Viridiplantae</taxon>
        <taxon>Streptophyta</taxon>
        <taxon>Embryophyta</taxon>
        <taxon>Tracheophyta</taxon>
        <taxon>Spermatophyta</taxon>
        <taxon>Magnoliopsida</taxon>
        <taxon>Magnoliidae</taxon>
        <taxon>Piperales</taxon>
        <taxon>Aristolochiaceae</taxon>
        <taxon>Aristolochia</taxon>
    </lineage>
</organism>
<comment type="similarity">
    <text evidence="2">Belongs to the CND3 (condensin subunit 3) family.</text>
</comment>
<evidence type="ECO:0000256" key="7">
    <source>
        <dbReference type="ARBA" id="ARBA00023306"/>
    </source>
</evidence>
<evidence type="ECO:0000259" key="9">
    <source>
        <dbReference type="Pfam" id="PF12719"/>
    </source>
</evidence>
<dbReference type="InterPro" id="IPR027165">
    <property type="entry name" value="CND3"/>
</dbReference>
<proteinExistence type="inferred from homology"/>
<comment type="caution">
    <text evidence="10">The sequence shown here is derived from an EMBL/GenBank/DDBJ whole genome shotgun (WGS) entry which is preliminary data.</text>
</comment>
<dbReference type="InterPro" id="IPR016024">
    <property type="entry name" value="ARM-type_fold"/>
</dbReference>
<evidence type="ECO:0000313" key="10">
    <source>
        <dbReference type="EMBL" id="KAG9444465.1"/>
    </source>
</evidence>
<dbReference type="Gene3D" id="1.25.10.10">
    <property type="entry name" value="Leucine-rich Repeat Variant"/>
    <property type="match status" value="1"/>
</dbReference>
<dbReference type="PANTHER" id="PTHR14418">
    <property type="entry name" value="CONDENSIN COMPLEX SUBUNIT 3-RELATED"/>
    <property type="match status" value="1"/>
</dbReference>
<evidence type="ECO:0000256" key="8">
    <source>
        <dbReference type="SAM" id="MobiDB-lite"/>
    </source>
</evidence>
<dbReference type="Proteomes" id="UP000825729">
    <property type="component" value="Unassembled WGS sequence"/>
</dbReference>
<evidence type="ECO:0000313" key="11">
    <source>
        <dbReference type="Proteomes" id="UP000825729"/>
    </source>
</evidence>
<keyword evidence="5" id="KW-0498">Mitosis</keyword>
<keyword evidence="4" id="KW-0132">Cell division</keyword>
<keyword evidence="7" id="KW-0131">Cell cycle</keyword>
<dbReference type="PANTHER" id="PTHR14418:SF5">
    <property type="entry name" value="CONDENSIN COMPLEX SUBUNIT 3"/>
    <property type="match status" value="1"/>
</dbReference>
<feature type="compositionally biased region" description="Polar residues" evidence="8">
    <location>
        <begin position="1013"/>
        <end position="1023"/>
    </location>
</feature>
<dbReference type="GO" id="GO:0000796">
    <property type="term" value="C:condensin complex"/>
    <property type="evidence" value="ECO:0007669"/>
    <property type="project" value="InterPro"/>
</dbReference>
<reference evidence="10 11" key="1">
    <citation type="submission" date="2021-07" db="EMBL/GenBank/DDBJ databases">
        <title>The Aristolochia fimbriata genome: insights into angiosperm evolution, floral development and chemical biosynthesis.</title>
        <authorList>
            <person name="Jiao Y."/>
        </authorList>
    </citation>
    <scope>NUCLEOTIDE SEQUENCE [LARGE SCALE GENOMIC DNA]</scope>
    <source>
        <strain evidence="10">IBCAS-2021</strain>
        <tissue evidence="10">Leaf</tissue>
    </source>
</reference>
<sequence length="1023" mass="113927">MVEMDFCLQVSQILNDCRHSYAVQRRKIKELAALQSSAGLPFFAILSKALIPLFDFPRRTASAERVMRFVAIFVTRRNEKNPSLSDAFLEEFMRFLLLAANAASKNARFRACQIISEIIMRLPDDAEVSDEIWDEVIDNMKQKVDDKVPSVRTFAVRSLARFAVDAENGGDIVDLFLEALSREPKPEVRKAIVLSLPPSSLTSVAIVERTLDVNESVRRASYCVLANKFPIQSLSIKQRTVVLQRGLADRSLSVIKECLKLLKDEWLTKGCGGDCVALLRFLDVETYEQVGEAVMDALLKAGMINLQDGQGIKQFLVSTSEGDEGQLVQNVQMMEAEVALYWRTICRYLQIEAQAKGSDAAATGGTEAAVYAAEASEKNDLLDKILPSTVSDYVDLVKTHLDAGPNYRFTSRQLLLLGTMLDFSDATNRKLASVFVLELLVRPLDHEVEDDGNKILIGDGINLGGDKHWARAVSELVQKVHASAREFDEVLTGVIDELARPCRERTADFLQWMHCLAVTSLYLENVKSLQRLKQKNIDASEILHALLIPGVRHIHVDVQRAAVRCLGLFGLREKKPSSDLVKQLRLSYLNGPNPVRIMASKALLDLGMWHGPEVVDRAIGITLSSSHDEKKSFTPLNLSEISEDPSIELLDLLYSGLDSDDFSEDPETDDHETVSTIIGEGFAKVLLLSESYSNISASLHPLILGRLIKLYFSNESKDLHRLKQGLYVFFEHYAVLSEEHKKCISRAFIPVMRSMWPGIFGNPGGAPMVISAQRKIATQASRFMLQMLQRPLYVKEPKEDQETDRSTENLNGSTLPSLDIDSGEEGLAIRIAAEVVSCEMKKTSAGKSYMLALSKIAVLLSFRSSEQVAVKCMRGLLLRMIDSVSADKELLKELMQMEARLKILDELPDEEISQDQLALVQGHLELDANLDDIFSTQLPPTPAPRTTRTATRRRMKSKDVSSDEDDVSSVSAVQVISSAINARSERRSKCVALNRIASRREADDEDEENESDITTGDTTVESE</sequence>
<dbReference type="InterPro" id="IPR011989">
    <property type="entry name" value="ARM-like"/>
</dbReference>
<feature type="domain" description="Nuclear condensin complex subunit 3 C-terminal" evidence="9">
    <location>
        <begin position="514"/>
        <end position="856"/>
    </location>
</feature>
<dbReference type="InterPro" id="IPR025977">
    <property type="entry name" value="Cnd3_C"/>
</dbReference>
<dbReference type="GO" id="GO:0000793">
    <property type="term" value="C:condensed chromosome"/>
    <property type="evidence" value="ECO:0007669"/>
    <property type="project" value="TreeGrafter"/>
</dbReference>
<evidence type="ECO:0000256" key="6">
    <source>
        <dbReference type="ARBA" id="ARBA00023067"/>
    </source>
</evidence>
<protein>
    <recommendedName>
        <fullName evidence="9">Nuclear condensin complex subunit 3 C-terminal domain-containing protein</fullName>
    </recommendedName>
</protein>
<dbReference type="Pfam" id="PF12719">
    <property type="entry name" value="Cnd3"/>
    <property type="match status" value="1"/>
</dbReference>
<evidence type="ECO:0000256" key="1">
    <source>
        <dbReference type="ARBA" id="ARBA00004286"/>
    </source>
</evidence>
<feature type="region of interest" description="Disordered" evidence="8">
    <location>
        <begin position="994"/>
        <end position="1023"/>
    </location>
</feature>
<accession>A0AAV7E6K9</accession>
<gene>
    <name evidence="10" type="ORF">H6P81_015805</name>
</gene>
<name>A0AAV7E6K9_ARIFI</name>
<feature type="region of interest" description="Disordered" evidence="8">
    <location>
        <begin position="796"/>
        <end position="819"/>
    </location>
</feature>
<dbReference type="SUPFAM" id="SSF48371">
    <property type="entry name" value="ARM repeat"/>
    <property type="match status" value="1"/>
</dbReference>
<dbReference type="GO" id="GO:0051301">
    <property type="term" value="P:cell division"/>
    <property type="evidence" value="ECO:0007669"/>
    <property type="project" value="UniProtKB-KW"/>
</dbReference>
<comment type="subcellular location">
    <subcellularLocation>
        <location evidence="1">Chromosome</location>
    </subcellularLocation>
</comment>
<evidence type="ECO:0000256" key="4">
    <source>
        <dbReference type="ARBA" id="ARBA00022618"/>
    </source>
</evidence>
<dbReference type="AlphaFoldDB" id="A0AAV7E6K9"/>
<evidence type="ECO:0000256" key="5">
    <source>
        <dbReference type="ARBA" id="ARBA00022776"/>
    </source>
</evidence>
<keyword evidence="6" id="KW-0226">DNA condensation</keyword>
<evidence type="ECO:0000256" key="3">
    <source>
        <dbReference type="ARBA" id="ARBA00022454"/>
    </source>
</evidence>